<protein>
    <submittedName>
        <fullName evidence="2">Uncharacterized protein</fullName>
    </submittedName>
</protein>
<dbReference type="EMBL" id="UZAU01000469">
    <property type="status" value="NOT_ANNOTATED_CDS"/>
    <property type="molecule type" value="Genomic_DNA"/>
</dbReference>
<dbReference type="EnsemblPlants" id="evm.model.05.890">
    <property type="protein sequence ID" value="cds.evm.model.05.890"/>
    <property type="gene ID" value="evm.TU.05.890"/>
</dbReference>
<evidence type="ECO:0000313" key="3">
    <source>
        <dbReference type="Proteomes" id="UP000596661"/>
    </source>
</evidence>
<reference evidence="2" key="1">
    <citation type="submission" date="2018-11" db="EMBL/GenBank/DDBJ databases">
        <authorList>
            <person name="Grassa J C."/>
        </authorList>
    </citation>
    <scope>NUCLEOTIDE SEQUENCE [LARGE SCALE GENOMIC DNA]</scope>
</reference>
<dbReference type="Gramene" id="evm.model.05.890">
    <property type="protein sequence ID" value="cds.evm.model.05.890"/>
    <property type="gene ID" value="evm.TU.05.890"/>
</dbReference>
<reference evidence="2" key="2">
    <citation type="submission" date="2021-03" db="UniProtKB">
        <authorList>
            <consortium name="EnsemblPlants"/>
        </authorList>
    </citation>
    <scope>IDENTIFICATION</scope>
</reference>
<keyword evidence="3" id="KW-1185">Reference proteome</keyword>
<organism evidence="2 3">
    <name type="scientific">Cannabis sativa</name>
    <name type="common">Hemp</name>
    <name type="synonym">Marijuana</name>
    <dbReference type="NCBI Taxonomy" id="3483"/>
    <lineage>
        <taxon>Eukaryota</taxon>
        <taxon>Viridiplantae</taxon>
        <taxon>Streptophyta</taxon>
        <taxon>Embryophyta</taxon>
        <taxon>Tracheophyta</taxon>
        <taxon>Spermatophyta</taxon>
        <taxon>Magnoliopsida</taxon>
        <taxon>eudicotyledons</taxon>
        <taxon>Gunneridae</taxon>
        <taxon>Pentapetalae</taxon>
        <taxon>rosids</taxon>
        <taxon>fabids</taxon>
        <taxon>Rosales</taxon>
        <taxon>Cannabaceae</taxon>
        <taxon>Cannabis</taxon>
    </lineage>
</organism>
<evidence type="ECO:0000256" key="1">
    <source>
        <dbReference type="SAM" id="MobiDB-lite"/>
    </source>
</evidence>
<dbReference type="AlphaFoldDB" id="A0A803PSB4"/>
<feature type="region of interest" description="Disordered" evidence="1">
    <location>
        <begin position="1"/>
        <end position="27"/>
    </location>
</feature>
<proteinExistence type="predicted"/>
<sequence>MAIIMRTPAATPTSLGLPENPTTASPNNCVSATTGISRNLMGVANPANLGRSTIGTSYRGFGQCGATLAHNN</sequence>
<evidence type="ECO:0000313" key="2">
    <source>
        <dbReference type="EnsemblPlants" id="cds.evm.model.05.890"/>
    </source>
</evidence>
<dbReference type="Proteomes" id="UP000596661">
    <property type="component" value="Chromosome 5"/>
</dbReference>
<name>A0A803PSB4_CANSA</name>
<feature type="compositionally biased region" description="Polar residues" evidence="1">
    <location>
        <begin position="10"/>
        <end position="27"/>
    </location>
</feature>
<accession>A0A803PSB4</accession>